<evidence type="ECO:0000259" key="1">
    <source>
        <dbReference type="Pfam" id="PF20150"/>
    </source>
</evidence>
<dbReference type="Pfam" id="PF20150">
    <property type="entry name" value="2EXR"/>
    <property type="match status" value="1"/>
</dbReference>
<evidence type="ECO:0000313" key="3">
    <source>
        <dbReference type="Proteomes" id="UP001583177"/>
    </source>
</evidence>
<reference evidence="2 3" key="1">
    <citation type="journal article" date="2024" name="IMA Fungus">
        <title>IMA Genome - F19 : A genome assembly and annotation guide to empower mycologists, including annotated draft genome sequences of Ceratocystis pirilliformis, Diaporthe australafricana, Fusarium ophioides, Paecilomyces lecythidis, and Sporothrix stenoceras.</title>
        <authorList>
            <person name="Aylward J."/>
            <person name="Wilson A.M."/>
            <person name="Visagie C.M."/>
            <person name="Spraker J."/>
            <person name="Barnes I."/>
            <person name="Buitendag C."/>
            <person name="Ceriani C."/>
            <person name="Del Mar Angel L."/>
            <person name="du Plessis D."/>
            <person name="Fuchs T."/>
            <person name="Gasser K."/>
            <person name="Kramer D."/>
            <person name="Li W."/>
            <person name="Munsamy K."/>
            <person name="Piso A."/>
            <person name="Price J.L."/>
            <person name="Sonnekus B."/>
            <person name="Thomas C."/>
            <person name="van der Nest A."/>
            <person name="van Dijk A."/>
            <person name="van Heerden A."/>
            <person name="van Vuuren N."/>
            <person name="Yilmaz N."/>
            <person name="Duong T.A."/>
            <person name="van der Merwe N.A."/>
            <person name="Wingfield M.J."/>
            <person name="Wingfield B.D."/>
        </authorList>
    </citation>
    <scope>NUCLEOTIDE SEQUENCE [LARGE SCALE GENOMIC DNA]</scope>
    <source>
        <strain evidence="2 3">CMW 18300</strain>
    </source>
</reference>
<dbReference type="Proteomes" id="UP001583177">
    <property type="component" value="Unassembled WGS sequence"/>
</dbReference>
<gene>
    <name evidence="2" type="ORF">Daus18300_002702</name>
</gene>
<protein>
    <recommendedName>
        <fullName evidence="1">2EXR domain-containing protein</fullName>
    </recommendedName>
</protein>
<dbReference type="InterPro" id="IPR045518">
    <property type="entry name" value="2EXR"/>
</dbReference>
<evidence type="ECO:0000313" key="2">
    <source>
        <dbReference type="EMBL" id="KAL1876458.1"/>
    </source>
</evidence>
<name>A0ABR3XKG2_9PEZI</name>
<accession>A0ABR3XKG2</accession>
<organism evidence="2 3">
    <name type="scientific">Diaporthe australafricana</name>
    <dbReference type="NCBI Taxonomy" id="127596"/>
    <lineage>
        <taxon>Eukaryota</taxon>
        <taxon>Fungi</taxon>
        <taxon>Dikarya</taxon>
        <taxon>Ascomycota</taxon>
        <taxon>Pezizomycotina</taxon>
        <taxon>Sordariomycetes</taxon>
        <taxon>Sordariomycetidae</taxon>
        <taxon>Diaporthales</taxon>
        <taxon>Diaporthaceae</taxon>
        <taxon>Diaporthe</taxon>
    </lineage>
</organism>
<feature type="domain" description="2EXR" evidence="1">
    <location>
        <begin position="9"/>
        <end position="106"/>
    </location>
</feature>
<keyword evidence="3" id="KW-1185">Reference proteome</keyword>
<proteinExistence type="predicted"/>
<comment type="caution">
    <text evidence="2">The sequence shown here is derived from an EMBL/GenBank/DDBJ whole genome shotgun (WGS) entry which is preliminary data.</text>
</comment>
<sequence length="144" mass="16724">MAQVENDTFVRFMYLPAEIREMVWREAWSHRKPEVCTHLNTESPTEGLHGFPPTQLIVDIDLVLVHACHDSRAFLTSKAGGVRFRYSRFAKCNVPCRAFDPTLDTLYLGWHNWDEVFWKSEHLGRHSNCDADVLKTLPDNKHAE</sequence>
<dbReference type="EMBL" id="JAWRVE010000016">
    <property type="protein sequence ID" value="KAL1876458.1"/>
    <property type="molecule type" value="Genomic_DNA"/>
</dbReference>